<evidence type="ECO:0000313" key="9">
    <source>
        <dbReference type="EMBL" id="NEK94644.1"/>
    </source>
</evidence>
<reference evidence="10 12" key="2">
    <citation type="submission" date="2020-02" db="EMBL/GenBank/DDBJ databases">
        <title>The WGS of Modestobacter muralis DSM 100205.</title>
        <authorList>
            <person name="Jiang Z."/>
        </authorList>
    </citation>
    <scope>NUCLEOTIDE SEQUENCE [LARGE SCALE GENOMIC DNA]</scope>
    <source>
        <strain evidence="10 12">DSM 100205</strain>
    </source>
</reference>
<dbReference type="EMBL" id="JAAGWB010000031">
    <property type="protein sequence ID" value="NEN51532.1"/>
    <property type="molecule type" value="Genomic_DNA"/>
</dbReference>
<dbReference type="Pfam" id="PF00254">
    <property type="entry name" value="FKBP_C"/>
    <property type="match status" value="1"/>
</dbReference>
<evidence type="ECO:0000256" key="6">
    <source>
        <dbReference type="RuleBase" id="RU003915"/>
    </source>
</evidence>
<dbReference type="PROSITE" id="PS51257">
    <property type="entry name" value="PROKAR_LIPOPROTEIN"/>
    <property type="match status" value="1"/>
</dbReference>
<gene>
    <name evidence="10" type="ORF">G3R41_11400</name>
    <name evidence="9" type="ORF">GCU67_10745</name>
</gene>
<name>A0A6P0EXU4_9ACTN</name>
<feature type="chain" id="PRO_5033558141" description="Peptidyl-prolyl cis-trans isomerase" evidence="7">
    <location>
        <begin position="29"/>
        <end position="183"/>
    </location>
</feature>
<evidence type="ECO:0000256" key="4">
    <source>
        <dbReference type="ARBA" id="ARBA00023235"/>
    </source>
</evidence>
<reference evidence="9 11" key="1">
    <citation type="submission" date="2020-01" db="EMBL/GenBank/DDBJ databases">
        <title>the WGS Modestobacter muralis CPCC 204518.</title>
        <authorList>
            <person name="Jiang Z."/>
        </authorList>
    </citation>
    <scope>NUCLEOTIDE SEQUENCE [LARGE SCALE GENOMIC DNA]</scope>
    <source>
        <strain evidence="9 11">DSM 100205</strain>
    </source>
</reference>
<dbReference type="Proteomes" id="UP000468828">
    <property type="component" value="Unassembled WGS sequence"/>
</dbReference>
<accession>A0A6P0EXU4</accession>
<evidence type="ECO:0000256" key="7">
    <source>
        <dbReference type="SAM" id="SignalP"/>
    </source>
</evidence>
<dbReference type="SUPFAM" id="SSF54534">
    <property type="entry name" value="FKBP-like"/>
    <property type="match status" value="1"/>
</dbReference>
<comment type="catalytic activity">
    <reaction evidence="1 5 6">
        <text>[protein]-peptidylproline (omega=180) = [protein]-peptidylproline (omega=0)</text>
        <dbReference type="Rhea" id="RHEA:16237"/>
        <dbReference type="Rhea" id="RHEA-COMP:10747"/>
        <dbReference type="Rhea" id="RHEA-COMP:10748"/>
        <dbReference type="ChEBI" id="CHEBI:83833"/>
        <dbReference type="ChEBI" id="CHEBI:83834"/>
        <dbReference type="EC" id="5.2.1.8"/>
    </reaction>
</comment>
<dbReference type="Gene3D" id="3.10.50.40">
    <property type="match status" value="1"/>
</dbReference>
<dbReference type="EMBL" id="JAAGWH010000029">
    <property type="protein sequence ID" value="NEK94644.1"/>
    <property type="molecule type" value="Genomic_DNA"/>
</dbReference>
<comment type="similarity">
    <text evidence="2 6">Belongs to the FKBP-type PPIase family.</text>
</comment>
<proteinExistence type="inferred from homology"/>
<keyword evidence="4 5" id="KW-0413">Isomerase</keyword>
<feature type="domain" description="PPIase FKBP-type" evidence="8">
    <location>
        <begin position="93"/>
        <end position="183"/>
    </location>
</feature>
<evidence type="ECO:0000313" key="12">
    <source>
        <dbReference type="Proteomes" id="UP000471152"/>
    </source>
</evidence>
<keyword evidence="7" id="KW-0732">Signal</keyword>
<dbReference type="PANTHER" id="PTHR43811:SF19">
    <property type="entry name" value="39 KDA FK506-BINDING NUCLEAR PROTEIN"/>
    <property type="match status" value="1"/>
</dbReference>
<evidence type="ECO:0000256" key="2">
    <source>
        <dbReference type="ARBA" id="ARBA00006577"/>
    </source>
</evidence>
<evidence type="ECO:0000259" key="8">
    <source>
        <dbReference type="PROSITE" id="PS50059"/>
    </source>
</evidence>
<dbReference type="Proteomes" id="UP000471152">
    <property type="component" value="Unassembled WGS sequence"/>
</dbReference>
<dbReference type="EC" id="5.2.1.8" evidence="6"/>
<protein>
    <recommendedName>
        <fullName evidence="6">Peptidyl-prolyl cis-trans isomerase</fullName>
        <ecNumber evidence="6">5.2.1.8</ecNumber>
    </recommendedName>
</protein>
<dbReference type="InterPro" id="IPR001179">
    <property type="entry name" value="PPIase_FKBP_dom"/>
</dbReference>
<evidence type="ECO:0000256" key="5">
    <source>
        <dbReference type="PROSITE-ProRule" id="PRU00277"/>
    </source>
</evidence>
<evidence type="ECO:0000256" key="1">
    <source>
        <dbReference type="ARBA" id="ARBA00000971"/>
    </source>
</evidence>
<evidence type="ECO:0000313" key="10">
    <source>
        <dbReference type="EMBL" id="NEN51532.1"/>
    </source>
</evidence>
<keyword evidence="3 5" id="KW-0697">Rotamase</keyword>
<dbReference type="AlphaFoldDB" id="A0A6P0EXU4"/>
<dbReference type="PROSITE" id="PS50059">
    <property type="entry name" value="FKBP_PPIASE"/>
    <property type="match status" value="1"/>
</dbReference>
<keyword evidence="11" id="KW-1185">Reference proteome</keyword>
<evidence type="ECO:0000313" key="11">
    <source>
        <dbReference type="Proteomes" id="UP000468828"/>
    </source>
</evidence>
<dbReference type="GO" id="GO:0003755">
    <property type="term" value="F:peptidyl-prolyl cis-trans isomerase activity"/>
    <property type="evidence" value="ECO:0007669"/>
    <property type="project" value="UniProtKB-UniRule"/>
</dbReference>
<evidence type="ECO:0000256" key="3">
    <source>
        <dbReference type="ARBA" id="ARBA00023110"/>
    </source>
</evidence>
<dbReference type="InterPro" id="IPR046357">
    <property type="entry name" value="PPIase_dom_sf"/>
</dbReference>
<feature type="signal peptide" evidence="7">
    <location>
        <begin position="1"/>
        <end position="28"/>
    </location>
</feature>
<organism evidence="9 11">
    <name type="scientific">Modestobacter muralis</name>
    <dbReference type="NCBI Taxonomy" id="1608614"/>
    <lineage>
        <taxon>Bacteria</taxon>
        <taxon>Bacillati</taxon>
        <taxon>Actinomycetota</taxon>
        <taxon>Actinomycetes</taxon>
        <taxon>Geodermatophilales</taxon>
        <taxon>Geodermatophilaceae</taxon>
        <taxon>Modestobacter</taxon>
    </lineage>
</organism>
<sequence length="183" mass="18284">MTRRTAPRLLLTAAAALSLAACGGTDSAAPQVPETTAAAAGDCLAEAPTTEAPAGVSTDLTVKPEAPCYSAAAPTELVVSDVVVGTGAEAVAGTDTAVKYVGAFYEQAEEFDSSWSRGDDETLPVTVGAGRVIPGFDQGIEGMKVGGRRMVTIPSELGYGPAGQGPIPGDATLIFVIDLVSAG</sequence>
<dbReference type="PANTHER" id="PTHR43811">
    <property type="entry name" value="FKBP-TYPE PEPTIDYL-PROLYL CIS-TRANS ISOMERASE FKPA"/>
    <property type="match status" value="1"/>
</dbReference>
<comment type="caution">
    <text evidence="9">The sequence shown here is derived from an EMBL/GenBank/DDBJ whole genome shotgun (WGS) entry which is preliminary data.</text>
</comment>
<dbReference type="RefSeq" id="WP_163611218.1">
    <property type="nucleotide sequence ID" value="NZ_JAAGWB010000031.1"/>
</dbReference>